<proteinExistence type="predicted"/>
<dbReference type="InParanoid" id="C7ZBM2"/>
<dbReference type="KEGG" id="nhe:NECHADRAFT_88522"/>
<evidence type="ECO:0000313" key="3">
    <source>
        <dbReference type="Proteomes" id="UP000005206"/>
    </source>
</evidence>
<keyword evidence="3" id="KW-1185">Reference proteome</keyword>
<dbReference type="RefSeq" id="XP_003044332.1">
    <property type="nucleotide sequence ID" value="XM_003044286.1"/>
</dbReference>
<evidence type="ECO:0000256" key="1">
    <source>
        <dbReference type="SAM" id="MobiDB-lite"/>
    </source>
</evidence>
<organism evidence="2 3">
    <name type="scientific">Fusarium vanettenii (strain ATCC MYA-4622 / CBS 123669 / FGSC 9596 / NRRL 45880 / 77-13-4)</name>
    <name type="common">Fusarium solani subsp. pisi</name>
    <dbReference type="NCBI Taxonomy" id="660122"/>
    <lineage>
        <taxon>Eukaryota</taxon>
        <taxon>Fungi</taxon>
        <taxon>Dikarya</taxon>
        <taxon>Ascomycota</taxon>
        <taxon>Pezizomycotina</taxon>
        <taxon>Sordariomycetes</taxon>
        <taxon>Hypocreomycetidae</taxon>
        <taxon>Hypocreales</taxon>
        <taxon>Nectriaceae</taxon>
        <taxon>Fusarium</taxon>
        <taxon>Fusarium solani species complex</taxon>
        <taxon>Fusarium vanettenii</taxon>
    </lineage>
</organism>
<dbReference type="Proteomes" id="UP000005206">
    <property type="component" value="Chromosome 14"/>
</dbReference>
<dbReference type="HOGENOM" id="CLU_1482375_0_0_1"/>
<feature type="compositionally biased region" description="Low complexity" evidence="1">
    <location>
        <begin position="136"/>
        <end position="147"/>
    </location>
</feature>
<dbReference type="EMBL" id="GG698915">
    <property type="protein sequence ID" value="EEU38619.1"/>
    <property type="molecule type" value="Genomic_DNA"/>
</dbReference>
<name>C7ZBM2_FUSV7</name>
<dbReference type="GeneID" id="9670655"/>
<feature type="region of interest" description="Disordered" evidence="1">
    <location>
        <begin position="135"/>
        <end position="182"/>
    </location>
</feature>
<sequence>MHGEESSHSGPPPPKTKELAAEKLTGYGIPSPHRHGTTSEYDSSANNFVFDKSGVLHARRRRIRLRQAQPPRIVKASSSQCPPANTKFCPCGCIRNRQSSTPPGTISYPPHRPQRKLLQGCVLCMQQYPVPEELMSSSTSRPFQSPSLTLPHRQRADSGGGKTSTLARSSIVMATQHATQQS</sequence>
<protein>
    <submittedName>
        <fullName evidence="2">Uncharacterized protein</fullName>
    </submittedName>
</protein>
<reference evidence="2 3" key="1">
    <citation type="journal article" date="2009" name="PLoS Genet.">
        <title>The genome of Nectria haematococca: contribution of supernumerary chromosomes to gene expansion.</title>
        <authorList>
            <person name="Coleman J.J."/>
            <person name="Rounsley S.D."/>
            <person name="Rodriguez-Carres M."/>
            <person name="Kuo A."/>
            <person name="Wasmann C.C."/>
            <person name="Grimwood J."/>
            <person name="Schmutz J."/>
            <person name="Taga M."/>
            <person name="White G.J."/>
            <person name="Zhou S."/>
            <person name="Schwartz D.C."/>
            <person name="Freitag M."/>
            <person name="Ma L.J."/>
            <person name="Danchin E.G."/>
            <person name="Henrissat B."/>
            <person name="Coutinho P.M."/>
            <person name="Nelson D.R."/>
            <person name="Straney D."/>
            <person name="Napoli C.A."/>
            <person name="Barker B.M."/>
            <person name="Gribskov M."/>
            <person name="Rep M."/>
            <person name="Kroken S."/>
            <person name="Molnar I."/>
            <person name="Rensing C."/>
            <person name="Kennell J.C."/>
            <person name="Zamora J."/>
            <person name="Farman M.L."/>
            <person name="Selker E.U."/>
            <person name="Salamov A."/>
            <person name="Shapiro H."/>
            <person name="Pangilinan J."/>
            <person name="Lindquist E."/>
            <person name="Lamers C."/>
            <person name="Grigoriev I.V."/>
            <person name="Geiser D.M."/>
            <person name="Covert S.F."/>
            <person name="Temporini E."/>
            <person name="Vanetten H.D."/>
        </authorList>
    </citation>
    <scope>NUCLEOTIDE SEQUENCE [LARGE SCALE GENOMIC DNA]</scope>
    <source>
        <strain evidence="3">ATCC MYA-4622 / CBS 123669 / FGSC 9596 / NRRL 45880 / 77-13-4</strain>
    </source>
</reference>
<feature type="compositionally biased region" description="Polar residues" evidence="1">
    <location>
        <begin position="163"/>
        <end position="182"/>
    </location>
</feature>
<dbReference type="AlphaFoldDB" id="C7ZBM2"/>
<evidence type="ECO:0000313" key="2">
    <source>
        <dbReference type="EMBL" id="EEU38619.1"/>
    </source>
</evidence>
<accession>C7ZBM2</accession>
<dbReference type="VEuPathDB" id="FungiDB:NECHADRAFT_88522"/>
<gene>
    <name evidence="2" type="ORF">NECHADRAFT_88522</name>
</gene>
<feature type="region of interest" description="Disordered" evidence="1">
    <location>
        <begin position="1"/>
        <end position="45"/>
    </location>
</feature>